<gene>
    <name evidence="2" type="ORF">DP106_01485</name>
</gene>
<dbReference type="AlphaFoldDB" id="A0A3A6Q4V6"/>
<accession>A0A3A6Q4V6</accession>
<feature type="domain" description="HVO-0234-like beta-propeller" evidence="1">
    <location>
        <begin position="3"/>
        <end position="283"/>
    </location>
</feature>
<organism evidence="2 3">
    <name type="scientific">Halonotius pteroides</name>
    <dbReference type="NCBI Taxonomy" id="268735"/>
    <lineage>
        <taxon>Archaea</taxon>
        <taxon>Methanobacteriati</taxon>
        <taxon>Methanobacteriota</taxon>
        <taxon>Stenosarchaea group</taxon>
        <taxon>Halobacteria</taxon>
        <taxon>Halobacteriales</taxon>
        <taxon>Haloferacaceae</taxon>
        <taxon>Halonotius</taxon>
    </lineage>
</organism>
<evidence type="ECO:0000313" key="3">
    <source>
        <dbReference type="Proteomes" id="UP000281564"/>
    </source>
</evidence>
<dbReference type="Proteomes" id="UP000281564">
    <property type="component" value="Unassembled WGS sequence"/>
</dbReference>
<comment type="caution">
    <text evidence="2">The sequence shown here is derived from an EMBL/GenBank/DDBJ whole genome shotgun (WGS) entry which is preliminary data.</text>
</comment>
<name>A0A3A6Q4V6_9EURY</name>
<protein>
    <recommendedName>
        <fullName evidence="1">HVO-0234-like beta-propeller domain-containing protein</fullName>
    </recommendedName>
</protein>
<dbReference type="OrthoDB" id="213812at2157"/>
<evidence type="ECO:0000313" key="2">
    <source>
        <dbReference type="EMBL" id="RJX51391.1"/>
    </source>
</evidence>
<dbReference type="EMBL" id="QMDW01000002">
    <property type="protein sequence ID" value="RJX51391.1"/>
    <property type="molecule type" value="Genomic_DNA"/>
</dbReference>
<proteinExistence type="predicted"/>
<dbReference type="Pfam" id="PF23366">
    <property type="entry name" value="Beta-prop_HVO_0234"/>
    <property type="match status" value="1"/>
</dbReference>
<evidence type="ECO:0000259" key="1">
    <source>
        <dbReference type="Pfam" id="PF23366"/>
    </source>
</evidence>
<reference evidence="2 3" key="1">
    <citation type="submission" date="2018-06" db="EMBL/GenBank/DDBJ databases">
        <title>Halonotius sp. F13-13 a new haloarchaeeon isolated from a solar saltern from Isla Cristina, Huelva, Spain.</title>
        <authorList>
            <person name="Duran-Viseras A."/>
            <person name="Sanchez-Porro C."/>
            <person name="Ventosa A."/>
        </authorList>
    </citation>
    <scope>NUCLEOTIDE SEQUENCE [LARGE SCALE GENOMIC DNA]</scope>
    <source>
        <strain evidence="2 3">CECT 7525</strain>
    </source>
</reference>
<sequence length="302" mass="30249">MQTLTEKRVFGAKTGVTDIFVSTDSGVAAVTVSADQIGAFGLARRASATAVVATADRLVVGTDQGVLAAEIDAADRSADVADPAFDAISDDTIGAVSAIDLTPEGLIVADSDGVVYSGEHAGAVTEPPAWQRLGATEEVRAVDAGLLAAADGVYRIDDDGLTNTGLTDVRAVTGVGQPLAATADGLFRLANGWQPIADGAFRAVAADGHGHAHAVCEAGLLVRSADDGAWTTTTPPVEAPIVDLTADRGIVAAVTDDGTLCVTAGDGWRHQRLGLPGARGVAVGGGADGSSATHTETPFRGG</sequence>
<dbReference type="RefSeq" id="WP_120082831.1">
    <property type="nucleotide sequence ID" value="NZ_QMDW01000002.1"/>
</dbReference>
<keyword evidence="3" id="KW-1185">Reference proteome</keyword>
<dbReference type="InterPro" id="IPR056505">
    <property type="entry name" value="Beta-prop_HVO_0234"/>
</dbReference>